<keyword evidence="1" id="KW-0812">Transmembrane</keyword>
<feature type="transmembrane region" description="Helical" evidence="1">
    <location>
        <begin position="551"/>
        <end position="569"/>
    </location>
</feature>
<proteinExistence type="predicted"/>
<reference evidence="2" key="1">
    <citation type="submission" date="2014-11" db="EMBL/GenBank/DDBJ databases">
        <title>Molecular characterization of 3'- half of the genome in Shiraz, Isfahan and Shahrekord isolates of Iranian maize mosaic virus (IMMV).</title>
        <authorList>
            <person name="Nojomi A."/>
            <person name="Afsharifar A."/>
            <person name="Izadpanah K."/>
        </authorList>
    </citation>
    <scope>NUCLEOTIDE SEQUENCE</scope>
    <source>
        <strain evidence="2">Shiraz</strain>
    </source>
</reference>
<organism evidence="2">
    <name type="scientific">maize Iranian mosaic virus</name>
    <dbReference type="NCBI Taxonomy" id="348823"/>
    <lineage>
        <taxon>Viruses</taxon>
        <taxon>Riboviria</taxon>
        <taxon>Orthornavirae</taxon>
        <taxon>Negarnaviricota</taxon>
        <taxon>Haploviricotina</taxon>
        <taxon>Monjiviricetes</taxon>
        <taxon>Mononegavirales</taxon>
        <taxon>Rhabdoviridae</taxon>
        <taxon>Betarhabdovirinae</taxon>
        <taxon>Alphanucleorhabdovirus</taxon>
        <taxon>Alphanucleorhabdovirus zeairanense</taxon>
    </lineage>
</organism>
<evidence type="ECO:0000313" key="2">
    <source>
        <dbReference type="EMBL" id="AJW77723.1"/>
    </source>
</evidence>
<keyword evidence="1" id="KW-0472">Membrane</keyword>
<gene>
    <name evidence="2" type="primary">G</name>
</gene>
<name>A0A0D5CDP5_9RHAB</name>
<accession>A0A0D5CDP5</accession>
<keyword evidence="1" id="KW-1133">Transmembrane helix</keyword>
<evidence type="ECO:0000256" key="1">
    <source>
        <dbReference type="SAM" id="Phobius"/>
    </source>
</evidence>
<protein>
    <submittedName>
        <fullName evidence="2">Glycoprotein</fullName>
    </submittedName>
</protein>
<sequence length="594" mass="65311">MATSFLLPFSLSSILAISATSAPALTSGRIPRDEEPSSDKGDSDLYPLYECGKEGTGVPITSWYGACRGACSMASNSTEVVAEIYYRNDSVGYIDVLSVRTTEIKKTSHVTWYGACDEETIVGANSLAPEYIIEQSIEFLHSGLDSWQYGADIHVHDTIGFPDCDYLDDKNNEGWRFIITKRAIELKSDIAGEGYIVDPDLGYVFPVSDGIGRGKFWYIWKSSSVPSGGCYFKSAGTGNCTLLMDTFTYSCPELNVAFSAKVNTKLEGTCVGDLNISSDGVSYALRSQQSTGSVSSALINLWHQSQEAVTQQLILVINDALGKIESSYCEASCDLTEALFYRATDNPAVVETPVGPWLPSLSKGKVSIIPCQNEQQLIIILPIEICYEPFMLKVKSLKTGETFWWLPSHSHGTSSTSCKSIPPEEVEFQGELKNPLNFEFWKGMYPLPFPYKGSGTWIDNPGTHIHRSSKWFPSINQLSYSVPIKLPLITKEIRKHVQQTVVSIGGFSNITSHPITEGIWTALSTAGLIIGKTAARVVMWWSELEETVKGYVTLAGGVIISLLVGYLMLKTILLTRRPSYSAVPREVNWITPAK</sequence>
<dbReference type="EMBL" id="KP178685">
    <property type="protein sequence ID" value="AJW77723.1"/>
    <property type="molecule type" value="Viral_cRNA"/>
</dbReference>